<organism evidence="2 3">
    <name type="scientific">Seminavis robusta</name>
    <dbReference type="NCBI Taxonomy" id="568900"/>
    <lineage>
        <taxon>Eukaryota</taxon>
        <taxon>Sar</taxon>
        <taxon>Stramenopiles</taxon>
        <taxon>Ochrophyta</taxon>
        <taxon>Bacillariophyta</taxon>
        <taxon>Bacillariophyceae</taxon>
        <taxon>Bacillariophycidae</taxon>
        <taxon>Naviculales</taxon>
        <taxon>Naviculaceae</taxon>
        <taxon>Seminavis</taxon>
    </lineage>
</organism>
<evidence type="ECO:0000313" key="2">
    <source>
        <dbReference type="EMBL" id="CAB9517533.1"/>
    </source>
</evidence>
<dbReference type="EMBL" id="CAICTM010000863">
    <property type="protein sequence ID" value="CAB9517533.1"/>
    <property type="molecule type" value="Genomic_DNA"/>
</dbReference>
<keyword evidence="3" id="KW-1185">Reference proteome</keyword>
<feature type="compositionally biased region" description="Low complexity" evidence="1">
    <location>
        <begin position="43"/>
        <end position="64"/>
    </location>
</feature>
<sequence length="89" mass="9710">MQLETASQGWFEDEEDFQKRLQASERAWMAKLKQANSKKKKPASSTASAWSTAPTRQKASGGTKKAAKPKPKAKGGNVFAAMMMDSDSD</sequence>
<gene>
    <name evidence="2" type="ORF">SEMRO_864_G212560.1</name>
</gene>
<dbReference type="AlphaFoldDB" id="A0A9N8EB09"/>
<name>A0A9N8EB09_9STRA</name>
<evidence type="ECO:0000256" key="1">
    <source>
        <dbReference type="SAM" id="MobiDB-lite"/>
    </source>
</evidence>
<feature type="region of interest" description="Disordered" evidence="1">
    <location>
        <begin position="32"/>
        <end position="78"/>
    </location>
</feature>
<reference evidence="2" key="1">
    <citation type="submission" date="2020-06" db="EMBL/GenBank/DDBJ databases">
        <authorList>
            <consortium name="Plant Systems Biology data submission"/>
        </authorList>
    </citation>
    <scope>NUCLEOTIDE SEQUENCE</scope>
    <source>
        <strain evidence="2">D6</strain>
    </source>
</reference>
<dbReference type="Proteomes" id="UP001153069">
    <property type="component" value="Unassembled WGS sequence"/>
</dbReference>
<comment type="caution">
    <text evidence="2">The sequence shown here is derived from an EMBL/GenBank/DDBJ whole genome shotgun (WGS) entry which is preliminary data.</text>
</comment>
<proteinExistence type="predicted"/>
<accession>A0A9N8EB09</accession>
<evidence type="ECO:0000313" key="3">
    <source>
        <dbReference type="Proteomes" id="UP001153069"/>
    </source>
</evidence>
<protein>
    <submittedName>
        <fullName evidence="2">Uncharacterized protein</fullName>
    </submittedName>
</protein>